<dbReference type="PIRSF" id="PIRSF003078">
    <property type="entry name" value="GidB"/>
    <property type="match status" value="1"/>
</dbReference>
<dbReference type="InterPro" id="IPR029063">
    <property type="entry name" value="SAM-dependent_MTases_sf"/>
</dbReference>
<evidence type="ECO:0000256" key="5">
    <source>
        <dbReference type="ARBA" id="ARBA00022691"/>
    </source>
</evidence>
<keyword evidence="1 6" id="KW-0963">Cytoplasm</keyword>
<gene>
    <name evidence="6 7" type="primary">rsmG</name>
    <name evidence="7" type="ORF">E2493_04980</name>
</gene>
<dbReference type="InterPro" id="IPR003682">
    <property type="entry name" value="rRNA_ssu_MeTfrase_G"/>
</dbReference>
<proteinExistence type="inferred from homology"/>
<keyword evidence="2 6" id="KW-0698">rRNA processing</keyword>
<dbReference type="GO" id="GO:0005829">
    <property type="term" value="C:cytosol"/>
    <property type="evidence" value="ECO:0007669"/>
    <property type="project" value="TreeGrafter"/>
</dbReference>
<feature type="binding site" evidence="6">
    <location>
        <position position="136"/>
    </location>
    <ligand>
        <name>S-adenosyl-L-methionine</name>
        <dbReference type="ChEBI" id="CHEBI:59789"/>
    </ligand>
</feature>
<dbReference type="Gene3D" id="3.40.50.150">
    <property type="entry name" value="Vaccinia Virus protein VP39"/>
    <property type="match status" value="1"/>
</dbReference>
<evidence type="ECO:0000256" key="2">
    <source>
        <dbReference type="ARBA" id="ARBA00022552"/>
    </source>
</evidence>
<dbReference type="OrthoDB" id="9808773at2"/>
<keyword evidence="5 6" id="KW-0949">S-adenosyl-L-methionine</keyword>
<dbReference type="PANTHER" id="PTHR31760">
    <property type="entry name" value="S-ADENOSYL-L-METHIONINE-DEPENDENT METHYLTRANSFERASES SUPERFAMILY PROTEIN"/>
    <property type="match status" value="1"/>
</dbReference>
<dbReference type="RefSeq" id="WP_135084320.1">
    <property type="nucleotide sequence ID" value="NZ_SPDV01000007.1"/>
</dbReference>
<feature type="binding site" evidence="6">
    <location>
        <position position="71"/>
    </location>
    <ligand>
        <name>S-adenosyl-L-methionine</name>
        <dbReference type="ChEBI" id="CHEBI:59789"/>
    </ligand>
</feature>
<dbReference type="NCBIfam" id="TIGR00138">
    <property type="entry name" value="rsmG_gidB"/>
    <property type="match status" value="1"/>
</dbReference>
<feature type="binding site" evidence="6">
    <location>
        <position position="76"/>
    </location>
    <ligand>
        <name>S-adenosyl-L-methionine</name>
        <dbReference type="ChEBI" id="CHEBI:59789"/>
    </ligand>
</feature>
<name>A0A4Y8ZW31_9SPHN</name>
<comment type="subcellular location">
    <subcellularLocation>
        <location evidence="6">Cytoplasm</location>
    </subcellularLocation>
</comment>
<keyword evidence="8" id="KW-1185">Reference proteome</keyword>
<dbReference type="CDD" id="cd02440">
    <property type="entry name" value="AdoMet_MTases"/>
    <property type="match status" value="1"/>
</dbReference>
<comment type="caution">
    <text evidence="6">Lacks conserved residue(s) required for the propagation of feature annotation.</text>
</comment>
<organism evidence="7 8">
    <name type="scientific">Sphingomonas parva</name>
    <dbReference type="NCBI Taxonomy" id="2555898"/>
    <lineage>
        <taxon>Bacteria</taxon>
        <taxon>Pseudomonadati</taxon>
        <taxon>Pseudomonadota</taxon>
        <taxon>Alphaproteobacteria</taxon>
        <taxon>Sphingomonadales</taxon>
        <taxon>Sphingomonadaceae</taxon>
        <taxon>Sphingomonas</taxon>
    </lineage>
</organism>
<keyword evidence="3 6" id="KW-0489">Methyltransferase</keyword>
<protein>
    <recommendedName>
        <fullName evidence="6">Ribosomal RNA small subunit methyltransferase G</fullName>
        <ecNumber evidence="6">2.1.1.170</ecNumber>
    </recommendedName>
    <alternativeName>
        <fullName evidence="6">16S rRNA 7-methylguanosine methyltransferase</fullName>
        <shortName evidence="6">16S rRNA m7G methyltransferase</shortName>
    </alternativeName>
</protein>
<evidence type="ECO:0000256" key="3">
    <source>
        <dbReference type="ARBA" id="ARBA00022603"/>
    </source>
</evidence>
<dbReference type="PANTHER" id="PTHR31760:SF0">
    <property type="entry name" value="S-ADENOSYL-L-METHIONINE-DEPENDENT METHYLTRANSFERASES SUPERFAMILY PROTEIN"/>
    <property type="match status" value="1"/>
</dbReference>
<accession>A0A4Y8ZW31</accession>
<comment type="caution">
    <text evidence="7">The sequence shown here is derived from an EMBL/GenBank/DDBJ whole genome shotgun (WGS) entry which is preliminary data.</text>
</comment>
<evidence type="ECO:0000256" key="1">
    <source>
        <dbReference type="ARBA" id="ARBA00022490"/>
    </source>
</evidence>
<dbReference type="HAMAP" id="MF_00074">
    <property type="entry name" value="16SrRNA_methyltr_G"/>
    <property type="match status" value="1"/>
</dbReference>
<sequence length="210" mass="23322">MTEEEARAALDVPRETQARLEAFIRFLTEENARQNLVSRASLEQVWARHIYDSAQLLRFVPADTSRWLDLGTGAGFPGLIVAALFPGRFTLIEARRLRVEFLRQGAEILGIEGRVQVVQAKVEAAPDAKYGVISARAFAPLDKLLLLGERFATPETQWLLPKGRNAKSELEAAHSSWQGDFSLEPSLTDGDAQIIVARGVRRKSGGKRTR</sequence>
<comment type="catalytic activity">
    <reaction evidence="6">
        <text>guanosine(527) in 16S rRNA + S-adenosyl-L-methionine = N(7)-methylguanosine(527) in 16S rRNA + S-adenosyl-L-homocysteine</text>
        <dbReference type="Rhea" id="RHEA:42732"/>
        <dbReference type="Rhea" id="RHEA-COMP:10209"/>
        <dbReference type="Rhea" id="RHEA-COMP:10210"/>
        <dbReference type="ChEBI" id="CHEBI:57856"/>
        <dbReference type="ChEBI" id="CHEBI:59789"/>
        <dbReference type="ChEBI" id="CHEBI:74269"/>
        <dbReference type="ChEBI" id="CHEBI:74480"/>
        <dbReference type="EC" id="2.1.1.170"/>
    </reaction>
</comment>
<reference evidence="7 8" key="1">
    <citation type="submission" date="2019-03" db="EMBL/GenBank/DDBJ databases">
        <title>Genome sequence of Sphingomonas sp. 17J27-24.</title>
        <authorList>
            <person name="Kim M."/>
            <person name="Maeng S."/>
            <person name="Sathiyaraj S."/>
        </authorList>
    </citation>
    <scope>NUCLEOTIDE SEQUENCE [LARGE SCALE GENOMIC DNA]</scope>
    <source>
        <strain evidence="7 8">17J27-24</strain>
    </source>
</reference>
<keyword evidence="4 6" id="KW-0808">Transferase</keyword>
<dbReference type="EC" id="2.1.1.170" evidence="6"/>
<evidence type="ECO:0000313" key="8">
    <source>
        <dbReference type="Proteomes" id="UP000298213"/>
    </source>
</evidence>
<evidence type="ECO:0000256" key="6">
    <source>
        <dbReference type="HAMAP-Rule" id="MF_00074"/>
    </source>
</evidence>
<comment type="similarity">
    <text evidence="6">Belongs to the methyltransferase superfamily. RNA methyltransferase RsmG family.</text>
</comment>
<evidence type="ECO:0000313" key="7">
    <source>
        <dbReference type="EMBL" id="TFI59542.1"/>
    </source>
</evidence>
<feature type="binding site" evidence="6">
    <location>
        <begin position="122"/>
        <end position="123"/>
    </location>
    <ligand>
        <name>S-adenosyl-L-methionine</name>
        <dbReference type="ChEBI" id="CHEBI:59789"/>
    </ligand>
</feature>
<dbReference type="GO" id="GO:0070043">
    <property type="term" value="F:rRNA (guanine-N7-)-methyltransferase activity"/>
    <property type="evidence" value="ECO:0007669"/>
    <property type="project" value="UniProtKB-UniRule"/>
</dbReference>
<comment type="function">
    <text evidence="6">Specifically methylates the N7 position of guanine in position 527 of 16S rRNA.</text>
</comment>
<dbReference type="EMBL" id="SPDV01000007">
    <property type="protein sequence ID" value="TFI59542.1"/>
    <property type="molecule type" value="Genomic_DNA"/>
</dbReference>
<dbReference type="AlphaFoldDB" id="A0A4Y8ZW31"/>
<dbReference type="Proteomes" id="UP000298213">
    <property type="component" value="Unassembled WGS sequence"/>
</dbReference>
<dbReference type="Pfam" id="PF02527">
    <property type="entry name" value="GidB"/>
    <property type="match status" value="1"/>
</dbReference>
<dbReference type="SUPFAM" id="SSF53335">
    <property type="entry name" value="S-adenosyl-L-methionine-dependent methyltransferases"/>
    <property type="match status" value="1"/>
</dbReference>
<evidence type="ECO:0000256" key="4">
    <source>
        <dbReference type="ARBA" id="ARBA00022679"/>
    </source>
</evidence>